<dbReference type="EMBL" id="JAJNDB010000001">
    <property type="protein sequence ID" value="MCD2193494.1"/>
    <property type="molecule type" value="Genomic_DNA"/>
</dbReference>
<reference evidence="1 2" key="1">
    <citation type="submission" date="2021-11" db="EMBL/GenBank/DDBJ databases">
        <title>Draft genome sequence of Actinomycetospora sp. SF1 isolated from the rhizosphere soil.</title>
        <authorList>
            <person name="Duangmal K."/>
            <person name="Chantavorakit T."/>
        </authorList>
    </citation>
    <scope>NUCLEOTIDE SEQUENCE [LARGE SCALE GENOMIC DNA]</scope>
    <source>
        <strain evidence="1 2">TBRC 5722</strain>
    </source>
</reference>
<protein>
    <recommendedName>
        <fullName evidence="3">Helix-turn-helix protein</fullName>
    </recommendedName>
</protein>
<name>A0ABS8P8Y9_9PSEU</name>
<gene>
    <name evidence="1" type="ORF">LQ327_08875</name>
</gene>
<sequence>MVDPEALAVHIGVPVGTIYRWAHEDGWQKFGRDRRRLYRIADAEASADKRGRDWG</sequence>
<evidence type="ECO:0000313" key="2">
    <source>
        <dbReference type="Proteomes" id="UP001199469"/>
    </source>
</evidence>
<comment type="caution">
    <text evidence="1">The sequence shown here is derived from an EMBL/GenBank/DDBJ whole genome shotgun (WGS) entry which is preliminary data.</text>
</comment>
<proteinExistence type="predicted"/>
<keyword evidence="2" id="KW-1185">Reference proteome</keyword>
<organism evidence="1 2">
    <name type="scientific">Actinomycetospora endophytica</name>
    <dbReference type="NCBI Taxonomy" id="2291215"/>
    <lineage>
        <taxon>Bacteria</taxon>
        <taxon>Bacillati</taxon>
        <taxon>Actinomycetota</taxon>
        <taxon>Actinomycetes</taxon>
        <taxon>Pseudonocardiales</taxon>
        <taxon>Pseudonocardiaceae</taxon>
        <taxon>Actinomycetospora</taxon>
    </lineage>
</organism>
<evidence type="ECO:0000313" key="1">
    <source>
        <dbReference type="EMBL" id="MCD2193494.1"/>
    </source>
</evidence>
<dbReference type="Proteomes" id="UP001199469">
    <property type="component" value="Unassembled WGS sequence"/>
</dbReference>
<dbReference type="RefSeq" id="WP_230731699.1">
    <property type="nucleotide sequence ID" value="NZ_JAJNDB010000001.1"/>
</dbReference>
<accession>A0ABS8P8Y9</accession>
<evidence type="ECO:0008006" key="3">
    <source>
        <dbReference type="Google" id="ProtNLM"/>
    </source>
</evidence>